<dbReference type="InterPro" id="IPR054262">
    <property type="entry name" value="DUF6993"/>
</dbReference>
<dbReference type="PROSITE" id="PS51257">
    <property type="entry name" value="PROKAR_LIPOPROTEIN"/>
    <property type="match status" value="1"/>
</dbReference>
<gene>
    <name evidence="2" type="ORF">UFOPK1537_00160</name>
</gene>
<dbReference type="EMBL" id="CAEZSX010000012">
    <property type="protein sequence ID" value="CAB4548715.1"/>
    <property type="molecule type" value="Genomic_DNA"/>
</dbReference>
<protein>
    <submittedName>
        <fullName evidence="2">Unannotated protein</fullName>
    </submittedName>
</protein>
<dbReference type="Pfam" id="PF22504">
    <property type="entry name" value="DUF6993"/>
    <property type="match status" value="1"/>
</dbReference>
<evidence type="ECO:0000313" key="2">
    <source>
        <dbReference type="EMBL" id="CAB4548715.1"/>
    </source>
</evidence>
<proteinExistence type="predicted"/>
<accession>A0A6J6CC88</accession>
<evidence type="ECO:0000259" key="1">
    <source>
        <dbReference type="Pfam" id="PF22504"/>
    </source>
</evidence>
<organism evidence="2">
    <name type="scientific">freshwater metagenome</name>
    <dbReference type="NCBI Taxonomy" id="449393"/>
    <lineage>
        <taxon>unclassified sequences</taxon>
        <taxon>metagenomes</taxon>
        <taxon>ecological metagenomes</taxon>
    </lineage>
</organism>
<dbReference type="AlphaFoldDB" id="A0A6J6CC88"/>
<reference evidence="2" key="1">
    <citation type="submission" date="2020-05" db="EMBL/GenBank/DDBJ databases">
        <authorList>
            <person name="Chiriac C."/>
            <person name="Salcher M."/>
            <person name="Ghai R."/>
            <person name="Kavagutti S V."/>
        </authorList>
    </citation>
    <scope>NUCLEOTIDE SEQUENCE</scope>
</reference>
<name>A0A6J6CC88_9ZZZZ</name>
<feature type="domain" description="DUF6993" evidence="1">
    <location>
        <begin position="70"/>
        <end position="141"/>
    </location>
</feature>
<sequence length="150" mass="15570">MHRVNALKSIALALVAGVGITGCTISEGVPPEPVASVEPEYFFFPTGSATQNLPIFENVLAVTGAGKPGHKLSDSIALLVETGFEIEDITHTPVDSKIGEPADSVSLAVAFNGECLIAQFSSSWIKAVVTEPTVSGCLIGDVEQATLESE</sequence>